<dbReference type="PROSITE" id="PS50208">
    <property type="entry name" value="CASPASE_P20"/>
    <property type="match status" value="1"/>
</dbReference>
<proteinExistence type="inferred from homology"/>
<dbReference type="InterPro" id="IPR002138">
    <property type="entry name" value="Pept_C14_p10"/>
</dbReference>
<organism evidence="5 6">
    <name type="scientific">Eufriesea mexicana</name>
    <dbReference type="NCBI Taxonomy" id="516756"/>
    <lineage>
        <taxon>Eukaryota</taxon>
        <taxon>Metazoa</taxon>
        <taxon>Ecdysozoa</taxon>
        <taxon>Arthropoda</taxon>
        <taxon>Hexapoda</taxon>
        <taxon>Insecta</taxon>
        <taxon>Pterygota</taxon>
        <taxon>Neoptera</taxon>
        <taxon>Endopterygota</taxon>
        <taxon>Hymenoptera</taxon>
        <taxon>Apocrita</taxon>
        <taxon>Aculeata</taxon>
        <taxon>Apoidea</taxon>
        <taxon>Anthophila</taxon>
        <taxon>Apidae</taxon>
        <taxon>Eufriesea</taxon>
    </lineage>
</organism>
<keyword evidence="6" id="KW-1185">Reference proteome</keyword>
<dbReference type="GO" id="GO:0004197">
    <property type="term" value="F:cysteine-type endopeptidase activity"/>
    <property type="evidence" value="ECO:0007669"/>
    <property type="project" value="InterPro"/>
</dbReference>
<evidence type="ECO:0000259" key="4">
    <source>
        <dbReference type="PROSITE" id="PS50208"/>
    </source>
</evidence>
<dbReference type="OrthoDB" id="6044770at2759"/>
<evidence type="ECO:0000259" key="3">
    <source>
        <dbReference type="PROSITE" id="PS50207"/>
    </source>
</evidence>
<dbReference type="InterPro" id="IPR011600">
    <property type="entry name" value="Pept_C14_caspase"/>
</dbReference>
<dbReference type="Proteomes" id="UP000250275">
    <property type="component" value="Unassembled WGS sequence"/>
</dbReference>
<dbReference type="Pfam" id="PF23725">
    <property type="entry name" value="Dredd_N"/>
    <property type="match status" value="1"/>
</dbReference>
<dbReference type="PROSITE" id="PS50207">
    <property type="entry name" value="CASPASE_P10"/>
    <property type="match status" value="1"/>
</dbReference>
<dbReference type="Pfam" id="PF00656">
    <property type="entry name" value="Peptidase_C14"/>
    <property type="match status" value="1"/>
</dbReference>
<dbReference type="SUPFAM" id="SSF52129">
    <property type="entry name" value="Caspase-like"/>
    <property type="match status" value="1"/>
</dbReference>
<dbReference type="Pfam" id="PF23724">
    <property type="entry name" value="Dredd_2nd"/>
    <property type="match status" value="1"/>
</dbReference>
<dbReference type="EMBL" id="KQ759843">
    <property type="protein sequence ID" value="OAD62609.1"/>
    <property type="molecule type" value="Genomic_DNA"/>
</dbReference>
<comment type="similarity">
    <text evidence="1 2">Belongs to the peptidase C14A family.</text>
</comment>
<evidence type="ECO:0000313" key="6">
    <source>
        <dbReference type="Proteomes" id="UP000250275"/>
    </source>
</evidence>
<feature type="domain" description="Caspase family p20" evidence="4">
    <location>
        <begin position="204"/>
        <end position="324"/>
    </location>
</feature>
<dbReference type="Gene3D" id="3.40.50.1460">
    <property type="match status" value="1"/>
</dbReference>
<reference evidence="5 6" key="1">
    <citation type="submission" date="2015-07" db="EMBL/GenBank/DDBJ databases">
        <title>The genome of Eufriesea mexicana.</title>
        <authorList>
            <person name="Pan H."/>
            <person name="Kapheim K."/>
        </authorList>
    </citation>
    <scope>NUCLEOTIDE SEQUENCE [LARGE SCALE GENOMIC DNA]</scope>
    <source>
        <strain evidence="5">0111107269</strain>
        <tissue evidence="5">Whole body</tissue>
    </source>
</reference>
<dbReference type="SMART" id="SM00115">
    <property type="entry name" value="CASc"/>
    <property type="match status" value="1"/>
</dbReference>
<dbReference type="InterPro" id="IPR029030">
    <property type="entry name" value="Caspase-like_dom_sf"/>
</dbReference>
<dbReference type="AlphaFoldDB" id="A0A310SUV1"/>
<dbReference type="InterPro" id="IPR001309">
    <property type="entry name" value="Pept_C14_p20"/>
</dbReference>
<evidence type="ECO:0000313" key="5">
    <source>
        <dbReference type="EMBL" id="OAD62609.1"/>
    </source>
</evidence>
<dbReference type="InterPro" id="IPR015917">
    <property type="entry name" value="Pept_C14A"/>
</dbReference>
<evidence type="ECO:0000256" key="1">
    <source>
        <dbReference type="ARBA" id="ARBA00010134"/>
    </source>
</evidence>
<gene>
    <name evidence="5" type="ORF">WN48_07527</name>
</gene>
<dbReference type="PANTHER" id="PTHR22576">
    <property type="entry name" value="MUCOSA ASSOCIATED LYMPHOID TISSUE LYMPHOMA TRANSLOCATION PROTEIN 1/PARACASPASE"/>
    <property type="match status" value="1"/>
</dbReference>
<dbReference type="InterPro" id="IPR052039">
    <property type="entry name" value="Caspase-related_regulators"/>
</dbReference>
<protein>
    <submittedName>
        <fullName evidence="5">Caspase-8</fullName>
    </submittedName>
</protein>
<sequence>MSLSVDAKPYFNIKSNVTTNILNKDILWKIEDDLDIDEKISILFLMTTDYEHGFKEIYDLLQKHKECKVYILTEFINKYSENWKNKLVEAICVIQNKQILRKLGISFEYINVLYLPKYRLCSRYLNLTAKCLYILCEALTIDRIKLLLQYVRADLTKYDENLKDTDYLELHMLYWMQENYISICLDGKVKLKNLLKHLKRFDDLELIYEDLETNEKHQNYETRFGTAADCMKLSETFKGIGFTIKEYNDLKKDEILRMLENIPKEFGIDYDCIFVCILSHGCKGGIISADAEEVSIDEIEYKFCSAELENVIKIVIIQACQGEVIGQVNDALTTDGSTNYNSSDISIYRNFCIFMSTMQGFVSVRHKKDGSWFIQEFCSILQTEEERVTFLQVVRKTMKSLLKKKGKLNGIQSIGQLSELLKYRLLTDFLLPKYQTHT</sequence>
<dbReference type="InterPro" id="IPR056259">
    <property type="entry name" value="Dredd_N"/>
</dbReference>
<dbReference type="PANTHER" id="PTHR22576:SF41">
    <property type="entry name" value="CASPASE 14, APOPTOSIS-RELATED CYSTEINE PEPTIDASE"/>
    <property type="match status" value="1"/>
</dbReference>
<dbReference type="GO" id="GO:0006508">
    <property type="term" value="P:proteolysis"/>
    <property type="evidence" value="ECO:0007669"/>
    <property type="project" value="InterPro"/>
</dbReference>
<dbReference type="PRINTS" id="PR00376">
    <property type="entry name" value="IL1BCENZYME"/>
</dbReference>
<accession>A0A310SUV1</accession>
<feature type="domain" description="Caspase family p10" evidence="3">
    <location>
        <begin position="350"/>
        <end position="401"/>
    </location>
</feature>
<evidence type="ECO:0000256" key="2">
    <source>
        <dbReference type="RuleBase" id="RU003971"/>
    </source>
</evidence>
<dbReference type="InterPro" id="IPR056260">
    <property type="entry name" value="Dredd_2nd"/>
</dbReference>
<name>A0A310SUV1_9HYME</name>